<keyword evidence="2" id="KW-1185">Reference proteome</keyword>
<dbReference type="Proteomes" id="UP000551878">
    <property type="component" value="Unassembled WGS sequence"/>
</dbReference>
<proteinExistence type="predicted"/>
<sequence length="67" mass="7514">MSVHFLETDKNHYDHVLYLIIATLEYYASQDVISPTISDLSAAIGVSEESILESLEFGTINQRVPTQ</sequence>
<dbReference type="RefSeq" id="WP_184663473.1">
    <property type="nucleotide sequence ID" value="NZ_JACHHB010000004.1"/>
</dbReference>
<protein>
    <recommendedName>
        <fullName evidence="3">HTH gntR-type domain-containing protein</fullName>
    </recommendedName>
</protein>
<dbReference type="EMBL" id="JACHHB010000004">
    <property type="protein sequence ID" value="MBB5173024.1"/>
    <property type="molecule type" value="Genomic_DNA"/>
</dbReference>
<comment type="caution">
    <text evidence="1">The sequence shown here is derived from an EMBL/GenBank/DDBJ whole genome shotgun (WGS) entry which is preliminary data.</text>
</comment>
<accession>A0A840QNS5</accession>
<dbReference type="AlphaFoldDB" id="A0A840QNS5"/>
<gene>
    <name evidence="1" type="ORF">HNQ41_001187</name>
</gene>
<name>A0A840QNS5_9BACI</name>
<evidence type="ECO:0000313" key="1">
    <source>
        <dbReference type="EMBL" id="MBB5173024.1"/>
    </source>
</evidence>
<organism evidence="1 2">
    <name type="scientific">Texcoconibacillus texcoconensis</name>
    <dbReference type="NCBI Taxonomy" id="1095777"/>
    <lineage>
        <taxon>Bacteria</taxon>
        <taxon>Bacillati</taxon>
        <taxon>Bacillota</taxon>
        <taxon>Bacilli</taxon>
        <taxon>Bacillales</taxon>
        <taxon>Bacillaceae</taxon>
        <taxon>Texcoconibacillus</taxon>
    </lineage>
</organism>
<evidence type="ECO:0008006" key="3">
    <source>
        <dbReference type="Google" id="ProtNLM"/>
    </source>
</evidence>
<reference evidence="1 2" key="1">
    <citation type="submission" date="2020-08" db="EMBL/GenBank/DDBJ databases">
        <title>Genomic Encyclopedia of Type Strains, Phase IV (KMG-IV): sequencing the most valuable type-strain genomes for metagenomic binning, comparative biology and taxonomic classification.</title>
        <authorList>
            <person name="Goeker M."/>
        </authorList>
    </citation>
    <scope>NUCLEOTIDE SEQUENCE [LARGE SCALE GENOMIC DNA]</scope>
    <source>
        <strain evidence="1 2">DSM 24696</strain>
    </source>
</reference>
<evidence type="ECO:0000313" key="2">
    <source>
        <dbReference type="Proteomes" id="UP000551878"/>
    </source>
</evidence>